<keyword evidence="8" id="KW-0966">Cell projection</keyword>
<dbReference type="InterPro" id="IPR053967">
    <property type="entry name" value="LlgE_F_G-like_D1"/>
</dbReference>
<dbReference type="Pfam" id="PF00460">
    <property type="entry name" value="Flg_bb_rod"/>
    <property type="match status" value="1"/>
</dbReference>
<keyword evidence="8" id="KW-0282">Flagellum</keyword>
<dbReference type="PANTHER" id="PTHR30435:SF1">
    <property type="entry name" value="FLAGELLAR HOOK PROTEIN FLGE"/>
    <property type="match status" value="1"/>
</dbReference>
<evidence type="ECO:0000259" key="7">
    <source>
        <dbReference type="Pfam" id="PF22692"/>
    </source>
</evidence>
<proteinExistence type="inferred from homology"/>
<dbReference type="GO" id="GO:0009424">
    <property type="term" value="C:bacterial-type flagellum hook"/>
    <property type="evidence" value="ECO:0007669"/>
    <property type="project" value="TreeGrafter"/>
</dbReference>
<dbReference type="Pfam" id="PF22692">
    <property type="entry name" value="LlgE_F_G_D1"/>
    <property type="match status" value="1"/>
</dbReference>
<keyword evidence="9" id="KW-1185">Reference proteome</keyword>
<evidence type="ECO:0000256" key="3">
    <source>
        <dbReference type="ARBA" id="ARBA00023143"/>
    </source>
</evidence>
<dbReference type="NCBIfam" id="TIGR03506">
    <property type="entry name" value="FlgEFG_subfam"/>
    <property type="match status" value="2"/>
</dbReference>
<comment type="function">
    <text evidence="4">A flexible structure which links the flagellar filament to the drive apparatus in the basal body.</text>
</comment>
<dbReference type="InterPro" id="IPR037925">
    <property type="entry name" value="FlgE/F/G-like"/>
</dbReference>
<accession>A0A1B7LBS1</accession>
<dbReference type="EMBL" id="LYVF01000188">
    <property type="protein sequence ID" value="OAT79928.1"/>
    <property type="molecule type" value="Genomic_DNA"/>
</dbReference>
<keyword evidence="3 4" id="KW-0975">Bacterial flagellum</keyword>
<dbReference type="GO" id="GO:0071978">
    <property type="term" value="P:bacterial-type flagellum-dependent swarming motility"/>
    <property type="evidence" value="ECO:0007669"/>
    <property type="project" value="TreeGrafter"/>
</dbReference>
<dbReference type="OrthoDB" id="9804559at2"/>
<evidence type="ECO:0000313" key="8">
    <source>
        <dbReference type="EMBL" id="OAT79928.1"/>
    </source>
</evidence>
<dbReference type="SUPFAM" id="SSF117143">
    <property type="entry name" value="Flagellar hook protein flgE"/>
    <property type="match status" value="1"/>
</dbReference>
<reference evidence="8 9" key="1">
    <citation type="submission" date="2016-04" db="EMBL/GenBank/DDBJ databases">
        <authorList>
            <person name="Evans L.H."/>
            <person name="Alamgir A."/>
            <person name="Owens N."/>
            <person name="Weber N.D."/>
            <person name="Virtaneva K."/>
            <person name="Barbian K."/>
            <person name="Babar A."/>
            <person name="Rosenke K."/>
        </authorList>
    </citation>
    <scope>NUCLEOTIDE SEQUENCE [LARGE SCALE GENOMIC DNA]</scope>
    <source>
        <strain evidence="8 9">LMa1</strain>
    </source>
</reference>
<evidence type="ECO:0000259" key="5">
    <source>
        <dbReference type="Pfam" id="PF00460"/>
    </source>
</evidence>
<gene>
    <name evidence="8" type="primary">flgG</name>
    <name evidence="8" type="ORF">A6M21_14570</name>
</gene>
<evidence type="ECO:0000256" key="2">
    <source>
        <dbReference type="ARBA" id="ARBA00009677"/>
    </source>
</evidence>
<comment type="caution">
    <text evidence="8">The sequence shown here is derived from an EMBL/GenBank/DDBJ whole genome shotgun (WGS) entry which is preliminary data.</text>
</comment>
<comment type="similarity">
    <text evidence="2 4">Belongs to the flagella basal body rod proteins family.</text>
</comment>
<dbReference type="Proteomes" id="UP000078532">
    <property type="component" value="Unassembled WGS sequence"/>
</dbReference>
<dbReference type="GO" id="GO:0009425">
    <property type="term" value="C:bacterial-type flagellum basal body"/>
    <property type="evidence" value="ECO:0007669"/>
    <property type="project" value="UniProtKB-SubCell"/>
</dbReference>
<evidence type="ECO:0000313" key="9">
    <source>
        <dbReference type="Proteomes" id="UP000078532"/>
    </source>
</evidence>
<dbReference type="STRING" id="1838280.A6M21_14570"/>
<protein>
    <recommendedName>
        <fullName evidence="4">Flagellar hook protein FlgE</fullName>
    </recommendedName>
</protein>
<dbReference type="AlphaFoldDB" id="A0A1B7LBS1"/>
<dbReference type="InterPro" id="IPR010930">
    <property type="entry name" value="Flg_bb/hook_C_dom"/>
</dbReference>
<sequence length="270" mass="28425">MLRSLYSGVSGLRSEQTAMDVIGNNIANVNTTGFKSSRANFQDMVYQMVRAASAPSGGGAGSVNPSQVGTGVSVASISLDMNNGALENTGRALDLAIQGNGFFCVKDNSNNLYYTRNGNFNVDVKGDLVDENGNLVLNSAGSTINLYGTPAHQQITSISIGKDGKITALDSAGATITGINNIGLFLFKNQDGLKQVGQNYFQQTTASGTASAIGTIGSTTMINSGYLEMSNVDLAQEFTNMITTQRAYQANARTITVSDSLLQELVDLKR</sequence>
<dbReference type="InterPro" id="IPR020013">
    <property type="entry name" value="Flagellar_FlgE/F/G"/>
</dbReference>
<keyword evidence="8" id="KW-0969">Cilium</keyword>
<dbReference type="InterPro" id="IPR001444">
    <property type="entry name" value="Flag_bb_rod_N"/>
</dbReference>
<comment type="subcellular location">
    <subcellularLocation>
        <location evidence="1 4">Bacterial flagellum basal body</location>
    </subcellularLocation>
</comment>
<dbReference type="Pfam" id="PF06429">
    <property type="entry name" value="Flg_bbr_C"/>
    <property type="match status" value="1"/>
</dbReference>
<evidence type="ECO:0000256" key="1">
    <source>
        <dbReference type="ARBA" id="ARBA00004117"/>
    </source>
</evidence>
<feature type="domain" description="Flagellar hook protein FlgE/F/G-like D1" evidence="7">
    <location>
        <begin position="96"/>
        <end position="168"/>
    </location>
</feature>
<evidence type="ECO:0000256" key="4">
    <source>
        <dbReference type="RuleBase" id="RU362116"/>
    </source>
</evidence>
<dbReference type="GO" id="GO:0005829">
    <property type="term" value="C:cytosol"/>
    <property type="evidence" value="ECO:0007669"/>
    <property type="project" value="TreeGrafter"/>
</dbReference>
<dbReference type="PANTHER" id="PTHR30435">
    <property type="entry name" value="FLAGELLAR PROTEIN"/>
    <property type="match status" value="1"/>
</dbReference>
<evidence type="ECO:0000259" key="6">
    <source>
        <dbReference type="Pfam" id="PF06429"/>
    </source>
</evidence>
<feature type="domain" description="Flagellar basal-body/hook protein C-terminal" evidence="6">
    <location>
        <begin position="224"/>
        <end position="268"/>
    </location>
</feature>
<name>A0A1B7LBS1_9FIRM</name>
<organism evidence="8 9">
    <name type="scientific">Desulfotomaculum copahuensis</name>
    <dbReference type="NCBI Taxonomy" id="1838280"/>
    <lineage>
        <taxon>Bacteria</taxon>
        <taxon>Bacillati</taxon>
        <taxon>Bacillota</taxon>
        <taxon>Clostridia</taxon>
        <taxon>Eubacteriales</taxon>
        <taxon>Desulfotomaculaceae</taxon>
        <taxon>Desulfotomaculum</taxon>
    </lineage>
</organism>
<feature type="domain" description="Flagellar basal body rod protein N-terminal" evidence="5">
    <location>
        <begin position="5"/>
        <end position="35"/>
    </location>
</feature>
<dbReference type="RefSeq" id="WP_066670617.1">
    <property type="nucleotide sequence ID" value="NZ_LYVF01000188.1"/>
</dbReference>